<name>A0AAJ5D1Q6_PANPU</name>
<dbReference type="AlphaFoldDB" id="A0AAJ5D1Q6"/>
<reference evidence="1 2" key="1">
    <citation type="submission" date="2018-06" db="EMBL/GenBank/DDBJ databases">
        <authorList>
            <consortium name="Pathogen Informatics"/>
            <person name="Doyle S."/>
        </authorList>
    </citation>
    <scope>NUCLEOTIDE SEQUENCE [LARGE SCALE GENOMIC DNA]</scope>
    <source>
        <strain evidence="1 2">NCTC13159</strain>
    </source>
</reference>
<organism evidence="1 2">
    <name type="scientific">Pandoraea pulmonicola</name>
    <dbReference type="NCBI Taxonomy" id="93221"/>
    <lineage>
        <taxon>Bacteria</taxon>
        <taxon>Pseudomonadati</taxon>
        <taxon>Pseudomonadota</taxon>
        <taxon>Betaproteobacteria</taxon>
        <taxon>Burkholderiales</taxon>
        <taxon>Burkholderiaceae</taxon>
        <taxon>Pandoraea</taxon>
    </lineage>
</organism>
<accession>A0AAJ5D1Q6</accession>
<evidence type="ECO:0000313" key="2">
    <source>
        <dbReference type="Proteomes" id="UP000254589"/>
    </source>
</evidence>
<dbReference type="EMBL" id="UGSJ01000001">
    <property type="protein sequence ID" value="SUA91957.1"/>
    <property type="molecule type" value="Genomic_DNA"/>
</dbReference>
<gene>
    <name evidence="1" type="ORF">NCTC13159_03477</name>
</gene>
<proteinExistence type="predicted"/>
<sequence length="32" mass="3335">MGIVFIVAWVAEMAAAAAISIEVTNLLRGLFG</sequence>
<evidence type="ECO:0000313" key="1">
    <source>
        <dbReference type="EMBL" id="SUA91957.1"/>
    </source>
</evidence>
<dbReference type="Proteomes" id="UP000254589">
    <property type="component" value="Unassembled WGS sequence"/>
</dbReference>
<comment type="caution">
    <text evidence="1">The sequence shown here is derived from an EMBL/GenBank/DDBJ whole genome shotgun (WGS) entry which is preliminary data.</text>
</comment>
<protein>
    <submittedName>
        <fullName evidence="1">Uncharacterized protein</fullName>
    </submittedName>
</protein>